<feature type="region of interest" description="Disordered" evidence="1">
    <location>
        <begin position="1"/>
        <end position="22"/>
    </location>
</feature>
<reference evidence="2 3" key="1">
    <citation type="submission" date="2022-05" db="EMBL/GenBank/DDBJ databases">
        <title>A multi-omics perspective on studying reproductive biology in Daphnia sinensis.</title>
        <authorList>
            <person name="Jia J."/>
        </authorList>
    </citation>
    <scope>NUCLEOTIDE SEQUENCE [LARGE SCALE GENOMIC DNA]</scope>
    <source>
        <strain evidence="2 3">WSL</strain>
    </source>
</reference>
<dbReference type="EMBL" id="WJBH02000001">
    <property type="protein sequence ID" value="KAI9564438.1"/>
    <property type="molecule type" value="Genomic_DNA"/>
</dbReference>
<sequence length="102" mass="11474">MENTSTQGEIKSEPNEKQQKSGWWPSFKALGHGLLAAVGLRRAKNPFHEQYPDSCHLGGEPEQLAEHCKHVLLVAEEKLGLTEKYSEDEPSPSKAQERLHIE</sequence>
<evidence type="ECO:0000256" key="1">
    <source>
        <dbReference type="SAM" id="MobiDB-lite"/>
    </source>
</evidence>
<comment type="caution">
    <text evidence="2">The sequence shown here is derived from an EMBL/GenBank/DDBJ whole genome shotgun (WGS) entry which is preliminary data.</text>
</comment>
<accession>A0AAD5LUT5</accession>
<name>A0AAD5LUT5_9CRUS</name>
<keyword evidence="3" id="KW-1185">Reference proteome</keyword>
<feature type="region of interest" description="Disordered" evidence="1">
    <location>
        <begin position="82"/>
        <end position="102"/>
    </location>
</feature>
<dbReference type="Proteomes" id="UP000820818">
    <property type="component" value="Linkage Group LG1"/>
</dbReference>
<evidence type="ECO:0000313" key="3">
    <source>
        <dbReference type="Proteomes" id="UP000820818"/>
    </source>
</evidence>
<feature type="compositionally biased region" description="Basic and acidic residues" evidence="1">
    <location>
        <begin position="10"/>
        <end position="19"/>
    </location>
</feature>
<dbReference type="AlphaFoldDB" id="A0AAD5LUT5"/>
<gene>
    <name evidence="2" type="ORF">GHT06_008177</name>
</gene>
<proteinExistence type="predicted"/>
<protein>
    <submittedName>
        <fullName evidence="2">Uncharacterized protein</fullName>
    </submittedName>
</protein>
<evidence type="ECO:0000313" key="2">
    <source>
        <dbReference type="EMBL" id="KAI9564438.1"/>
    </source>
</evidence>
<organism evidence="2 3">
    <name type="scientific">Daphnia sinensis</name>
    <dbReference type="NCBI Taxonomy" id="1820382"/>
    <lineage>
        <taxon>Eukaryota</taxon>
        <taxon>Metazoa</taxon>
        <taxon>Ecdysozoa</taxon>
        <taxon>Arthropoda</taxon>
        <taxon>Crustacea</taxon>
        <taxon>Branchiopoda</taxon>
        <taxon>Diplostraca</taxon>
        <taxon>Cladocera</taxon>
        <taxon>Anomopoda</taxon>
        <taxon>Daphniidae</taxon>
        <taxon>Daphnia</taxon>
        <taxon>Daphnia similis group</taxon>
    </lineage>
</organism>